<proteinExistence type="predicted"/>
<dbReference type="Proteomes" id="UP001057402">
    <property type="component" value="Chromosome 4"/>
</dbReference>
<protein>
    <submittedName>
        <fullName evidence="1">Uncharacterized protein</fullName>
    </submittedName>
</protein>
<reference evidence="2" key="1">
    <citation type="journal article" date="2023" name="Front. Plant Sci.">
        <title>Chromosomal-level genome assembly of Melastoma candidum provides insights into trichome evolution.</title>
        <authorList>
            <person name="Zhong Y."/>
            <person name="Wu W."/>
            <person name="Sun C."/>
            <person name="Zou P."/>
            <person name="Liu Y."/>
            <person name="Dai S."/>
            <person name="Zhou R."/>
        </authorList>
    </citation>
    <scope>NUCLEOTIDE SEQUENCE [LARGE SCALE GENOMIC DNA]</scope>
</reference>
<organism evidence="1 2">
    <name type="scientific">Melastoma candidum</name>
    <dbReference type="NCBI Taxonomy" id="119954"/>
    <lineage>
        <taxon>Eukaryota</taxon>
        <taxon>Viridiplantae</taxon>
        <taxon>Streptophyta</taxon>
        <taxon>Embryophyta</taxon>
        <taxon>Tracheophyta</taxon>
        <taxon>Spermatophyta</taxon>
        <taxon>Magnoliopsida</taxon>
        <taxon>eudicotyledons</taxon>
        <taxon>Gunneridae</taxon>
        <taxon>Pentapetalae</taxon>
        <taxon>rosids</taxon>
        <taxon>malvids</taxon>
        <taxon>Myrtales</taxon>
        <taxon>Melastomataceae</taxon>
        <taxon>Melastomatoideae</taxon>
        <taxon>Melastomateae</taxon>
        <taxon>Melastoma</taxon>
    </lineage>
</organism>
<gene>
    <name evidence="1" type="ORF">MLD38_015152</name>
</gene>
<keyword evidence="2" id="KW-1185">Reference proteome</keyword>
<sequence length="748" mass="84008">MGCSLSKLNDEEAVRLCRDRKRFIKEAVEQRSRFTAGHAAYVHSLRRVSAALRDYMEGAKPRELLLDTLLTPDSTPVKKGNPGFITFSSRTVSPAQLESQPRSTMRVHYLRSGGEPAVSVTERPRSPETAHIQTFSPLHRYGFFGAQSPPMNHYYERPYIPPPSPRNSQWDFFWNPFSSLDNHGYPNRSGMYHTAMDDDVRGLRQVREEEGIPELEEETEQEEFDSHTHFREEIVPANGIHTDEVVVEDVEEEEDGTYEEYETDDEVEGPHLNCGPPGLNRAPVTEVPRPQAGGKLEITNQEGAIGHHGSSKEEVPGFTVYVNRKPTSMAEVIKDLEAQFAIVCNSASEVSSLLEVGRAPQTTSNELSPMKMLNPVALFRSSSSHSSSSRFQTNPSTSKDDSYESSSDLSDDSSMFLGGHHSTLDRLYAWEKKLYEEVRCGERVRMSYEKKLMQLRSQDVKGDDPLSLDKTRASIRDLHTQMKIYIHSVEAISRRIETLRDDELLPQLTELMQGLSCMWRVMADCHQSQKQTLDDAKVLLACTPSKLEAKQRSYIASTDPNRLARSASNLEAELRNWRASFASWIGSQRAYVESLTGWILRCMRVDPDISKLVLSPRHSAGMLPILGLCVRWSRFLDSLREAPVLDGLDFFAAGMGSIYEQQRRDDSSRKNLGGSRRFGGSSTDDPYSSMAMVEVGQGEEVMTPEKMADVAIRVLCAGMSVAMTSLADFACRSTEGFSDLVKHWEEGG</sequence>
<dbReference type="EMBL" id="CM042883">
    <property type="protein sequence ID" value="KAI4377546.1"/>
    <property type="molecule type" value="Genomic_DNA"/>
</dbReference>
<comment type="caution">
    <text evidence="1">The sequence shown here is derived from an EMBL/GenBank/DDBJ whole genome shotgun (WGS) entry which is preliminary data.</text>
</comment>
<name>A0ACB9RH32_9MYRT</name>
<evidence type="ECO:0000313" key="2">
    <source>
        <dbReference type="Proteomes" id="UP001057402"/>
    </source>
</evidence>
<evidence type="ECO:0000313" key="1">
    <source>
        <dbReference type="EMBL" id="KAI4377546.1"/>
    </source>
</evidence>
<accession>A0ACB9RH32</accession>